<dbReference type="EMBL" id="JANBPU010000123">
    <property type="protein sequence ID" value="KAJ1915931.1"/>
    <property type="molecule type" value="Genomic_DNA"/>
</dbReference>
<feature type="compositionally biased region" description="Low complexity" evidence="1">
    <location>
        <begin position="476"/>
        <end position="501"/>
    </location>
</feature>
<feature type="compositionally biased region" description="Basic and acidic residues" evidence="1">
    <location>
        <begin position="597"/>
        <end position="618"/>
    </location>
</feature>
<feature type="compositionally biased region" description="Basic residues" evidence="1">
    <location>
        <begin position="177"/>
        <end position="187"/>
    </location>
</feature>
<dbReference type="AlphaFoldDB" id="A0A9W7ZYK1"/>
<accession>A0A9W7ZYK1</accession>
<dbReference type="InterPro" id="IPR011666">
    <property type="entry name" value="DUF1604"/>
</dbReference>
<sequence length="646" mass="72307">MSDRNYENEKYRKVKYTDILTGGGIRGQTKYSIKDDDIDQTDSFLTINKTTSPSIPLSKQIVVDEKGRQRLHGAFKGGFSAGYFNTVGSKEGWAPSQFVSSRSNRAQKAKELRPEDFMDAEDFEESRDIQEKVAFEAAMSQQIYENKIKKVMEADNNSDRGDSKVATRSKEDTVTTKKTKKKKKKVRVNANALSFAEGDENPEEDAGGDTLFKSKKKKRLRADDLGDIDNISDAPAFDINTRGEQHGHSDSNFEGLTKHDVLKRYGINGTEEKNKDQQTSNPPPKDFPKVSVQDAKNALQGFIPFEDNPEKQERYKQYLEFCANLTTTLPSAPKPDNNLENSGDGGEDIMNVFEEFYQAARIFRPMADVMANRFTTASTTDPQEESTQDSAEAIVSNTDHIDNDQRMSAAKMNMFGRLTRVVTDWTPVRLLSKRFNLPLLKPNPTTQGEDSNKNNMPIPQFVSASPLMPSPPPPLQQQQTSVQQPSITSTNDTNTNNVTKNPGKVNKSCWDQKPQGNSNTNGAPNKSVDSHEYPSKQGFPQQKSSNNLDHKIDSKPQQNKSKRPKAIDFFEQTVLLENTSKPQPLSSSSLSATAHQGDPKKLKMEPLEPQTKDQDVGTKRPPNNQSEMKLFDAIFDDSSDEDEDKS</sequence>
<proteinExistence type="predicted"/>
<name>A0A9W7ZYK1_9FUNG</name>
<feature type="compositionally biased region" description="Polar residues" evidence="1">
    <location>
        <begin position="538"/>
        <end position="547"/>
    </location>
</feature>
<feature type="compositionally biased region" description="Acidic residues" evidence="1">
    <location>
        <begin position="634"/>
        <end position="646"/>
    </location>
</feature>
<gene>
    <name evidence="3" type="ORF">H4219_004065</name>
</gene>
<dbReference type="OrthoDB" id="20507at2759"/>
<feature type="compositionally biased region" description="Acidic residues" evidence="1">
    <location>
        <begin position="197"/>
        <end position="207"/>
    </location>
</feature>
<dbReference type="Pfam" id="PF26093">
    <property type="entry name" value="HTH_TGH"/>
    <property type="match status" value="1"/>
</dbReference>
<feature type="region of interest" description="Disordered" evidence="1">
    <location>
        <begin position="438"/>
        <end position="565"/>
    </location>
</feature>
<reference evidence="3" key="1">
    <citation type="submission" date="2022-07" db="EMBL/GenBank/DDBJ databases">
        <title>Phylogenomic reconstructions and comparative analyses of Kickxellomycotina fungi.</title>
        <authorList>
            <person name="Reynolds N.K."/>
            <person name="Stajich J.E."/>
            <person name="Barry K."/>
            <person name="Grigoriev I.V."/>
            <person name="Crous P."/>
            <person name="Smith M.E."/>
        </authorList>
    </citation>
    <scope>NUCLEOTIDE SEQUENCE</scope>
    <source>
        <strain evidence="3">NBRC 100468</strain>
    </source>
</reference>
<dbReference type="PANTHER" id="PTHR13384:SF19">
    <property type="entry name" value="G PATCH DOMAIN-CONTAINING PROTEIN 1"/>
    <property type="match status" value="1"/>
</dbReference>
<feature type="region of interest" description="Disordered" evidence="1">
    <location>
        <begin position="154"/>
        <end position="210"/>
    </location>
</feature>
<evidence type="ECO:0000313" key="3">
    <source>
        <dbReference type="EMBL" id="KAJ1915931.1"/>
    </source>
</evidence>
<evidence type="ECO:0000313" key="4">
    <source>
        <dbReference type="Proteomes" id="UP001150538"/>
    </source>
</evidence>
<evidence type="ECO:0000256" key="1">
    <source>
        <dbReference type="SAM" id="MobiDB-lite"/>
    </source>
</evidence>
<feature type="compositionally biased region" description="Basic and acidic residues" evidence="1">
    <location>
        <begin position="154"/>
        <end position="175"/>
    </location>
</feature>
<dbReference type="GO" id="GO:0006397">
    <property type="term" value="P:mRNA processing"/>
    <property type="evidence" value="ECO:0007669"/>
    <property type="project" value="InterPro"/>
</dbReference>
<organism evidence="3 4">
    <name type="scientific">Mycoemilia scoparia</name>
    <dbReference type="NCBI Taxonomy" id="417184"/>
    <lineage>
        <taxon>Eukaryota</taxon>
        <taxon>Fungi</taxon>
        <taxon>Fungi incertae sedis</taxon>
        <taxon>Zoopagomycota</taxon>
        <taxon>Kickxellomycotina</taxon>
        <taxon>Kickxellomycetes</taxon>
        <taxon>Kickxellales</taxon>
        <taxon>Kickxellaceae</taxon>
        <taxon>Mycoemilia</taxon>
    </lineage>
</organism>
<dbReference type="GO" id="GO:0005634">
    <property type="term" value="C:nucleus"/>
    <property type="evidence" value="ECO:0007669"/>
    <property type="project" value="TreeGrafter"/>
</dbReference>
<dbReference type="PANTHER" id="PTHR13384">
    <property type="entry name" value="G PATCH DOMAIN-CONTAINING PROTEIN 1"/>
    <property type="match status" value="1"/>
</dbReference>
<dbReference type="Proteomes" id="UP001150538">
    <property type="component" value="Unassembled WGS sequence"/>
</dbReference>
<protein>
    <recommendedName>
        <fullName evidence="2">G patch domain-containing protein</fullName>
    </recommendedName>
</protein>
<dbReference type="GO" id="GO:0003723">
    <property type="term" value="F:RNA binding"/>
    <property type="evidence" value="ECO:0007669"/>
    <property type="project" value="TreeGrafter"/>
</dbReference>
<keyword evidence="4" id="KW-1185">Reference proteome</keyword>
<feature type="region of interest" description="Disordered" evidence="1">
    <location>
        <begin position="227"/>
        <end position="290"/>
    </location>
</feature>
<feature type="compositionally biased region" description="Polar residues" evidence="1">
    <location>
        <begin position="443"/>
        <end position="457"/>
    </location>
</feature>
<feature type="region of interest" description="Disordered" evidence="1">
    <location>
        <begin position="578"/>
        <end position="646"/>
    </location>
</feature>
<feature type="compositionally biased region" description="Polar residues" evidence="1">
    <location>
        <begin position="514"/>
        <end position="524"/>
    </location>
</feature>
<comment type="caution">
    <text evidence="3">The sequence shown here is derived from an EMBL/GenBank/DDBJ whole genome shotgun (WGS) entry which is preliminary data.</text>
</comment>
<feature type="domain" description="G patch" evidence="2">
    <location>
        <begin position="55"/>
        <end position="131"/>
    </location>
</feature>
<dbReference type="Pfam" id="PF07713">
    <property type="entry name" value="DUF1604"/>
    <property type="match status" value="1"/>
</dbReference>
<feature type="compositionally biased region" description="Basic and acidic residues" evidence="1">
    <location>
        <begin position="241"/>
        <end position="263"/>
    </location>
</feature>
<evidence type="ECO:0000259" key="2">
    <source>
        <dbReference type="Pfam" id="PF07713"/>
    </source>
</evidence>